<evidence type="ECO:0000256" key="20">
    <source>
        <dbReference type="SAM" id="SignalP"/>
    </source>
</evidence>
<name>A0A5N6KBH4_MONLA</name>
<evidence type="ECO:0000256" key="17">
    <source>
        <dbReference type="ARBA" id="ARBA00023329"/>
    </source>
</evidence>
<feature type="compositionally biased region" description="Basic and acidic residues" evidence="18">
    <location>
        <begin position="190"/>
        <end position="204"/>
    </location>
</feature>
<keyword evidence="13" id="KW-0333">Golgi apparatus</keyword>
<dbReference type="GO" id="GO:0000139">
    <property type="term" value="C:Golgi membrane"/>
    <property type="evidence" value="ECO:0007669"/>
    <property type="project" value="UniProtKB-SubCell"/>
</dbReference>
<keyword evidence="16" id="KW-1015">Disulfide bond</keyword>
<evidence type="ECO:0000256" key="3">
    <source>
        <dbReference type="ARBA" id="ARBA00004472"/>
    </source>
</evidence>
<evidence type="ECO:0000313" key="23">
    <source>
        <dbReference type="Proteomes" id="UP000326757"/>
    </source>
</evidence>
<dbReference type="GO" id="GO:0006914">
    <property type="term" value="P:autophagy"/>
    <property type="evidence" value="ECO:0007669"/>
    <property type="project" value="UniProtKB-KW"/>
</dbReference>
<dbReference type="Gene3D" id="2.70.130.10">
    <property type="entry name" value="Mannose-6-phosphate receptor binding domain"/>
    <property type="match status" value="1"/>
</dbReference>
<evidence type="ECO:0000313" key="22">
    <source>
        <dbReference type="EMBL" id="KAB8300556.1"/>
    </source>
</evidence>
<feature type="domain" description="MRH" evidence="21">
    <location>
        <begin position="28"/>
        <end position="246"/>
    </location>
</feature>
<dbReference type="InterPro" id="IPR009011">
    <property type="entry name" value="Man6P_isomerase_rcpt-bd_dom_sf"/>
</dbReference>
<evidence type="ECO:0000256" key="18">
    <source>
        <dbReference type="SAM" id="MobiDB-lite"/>
    </source>
</evidence>
<protein>
    <recommendedName>
        <fullName evidence="6">Autophagy-related protein 27</fullName>
    </recommendedName>
</protein>
<evidence type="ECO:0000256" key="13">
    <source>
        <dbReference type="ARBA" id="ARBA00023034"/>
    </source>
</evidence>
<evidence type="ECO:0000256" key="1">
    <source>
        <dbReference type="ARBA" id="ARBA00004304"/>
    </source>
</evidence>
<proteinExistence type="inferred from homology"/>
<dbReference type="FunFam" id="2.70.130.10:FF:000035">
    <property type="entry name" value="Autophagy protein Atg27, putative"/>
    <property type="match status" value="1"/>
</dbReference>
<dbReference type="PROSITE" id="PS51914">
    <property type="entry name" value="MRH"/>
    <property type="match status" value="1"/>
</dbReference>
<keyword evidence="11 19" id="KW-1133">Transmembrane helix</keyword>
<dbReference type="Pfam" id="PF09451">
    <property type="entry name" value="ATG27"/>
    <property type="match status" value="1"/>
</dbReference>
<evidence type="ECO:0000256" key="11">
    <source>
        <dbReference type="ARBA" id="ARBA00022989"/>
    </source>
</evidence>
<feature type="signal peptide" evidence="20">
    <location>
        <begin position="1"/>
        <end position="26"/>
    </location>
</feature>
<keyword evidence="17" id="KW-0968">Cytoplasmic vesicle</keyword>
<evidence type="ECO:0000259" key="21">
    <source>
        <dbReference type="PROSITE" id="PS51914"/>
    </source>
</evidence>
<evidence type="ECO:0000256" key="8">
    <source>
        <dbReference type="ARBA" id="ARBA00022692"/>
    </source>
</evidence>
<keyword evidence="14" id="KW-0496">Mitochondrion</keyword>
<evidence type="ECO:0000256" key="5">
    <source>
        <dbReference type="ARBA" id="ARBA00005363"/>
    </source>
</evidence>
<dbReference type="GO" id="GO:0015031">
    <property type="term" value="P:protein transport"/>
    <property type="evidence" value="ECO:0007669"/>
    <property type="project" value="UniProtKB-KW"/>
</dbReference>
<sequence length="366" mass="40526">MRLPYLPNEAAFLSALLFPLLSSALGNLDCKNIVVDGKHFDLGALGGPRSALHSIEDYVGDEARGWTNTTYTIDICQAIVKKGFYECPGGTRVCGITHVINEEEGSDATQQIVPFAGELENYGGGPLNAKLERLSNSKAHSDADKEGLRIELGGGFIGRGKDKRPQKAIVEFICDANRTGLENLWVPPEPKPKEKGSLHEREENGGGEVIGAPGNDSSLQFFRLDKDKGDADTLRLTWRTKHACENGPKDDKEDKKSSHWGFFTWFIIVAFLSTAAYLIFGSWLNYNRYGARGWDLLPHGDTIRDVPYLLKDWSRRVLSTIQGGGSRGGNPYLLGLQYLKLAVGTQLEQRLGVRHFQWKASILYIN</sequence>
<dbReference type="GO" id="GO:0034045">
    <property type="term" value="C:phagophore assembly site membrane"/>
    <property type="evidence" value="ECO:0007669"/>
    <property type="project" value="UniProtKB-SubCell"/>
</dbReference>
<dbReference type="AlphaFoldDB" id="A0A5N6KBH4"/>
<dbReference type="PANTHER" id="PTHR15071:SF13">
    <property type="entry name" value="AUTOPHAGY-RELATED PROTEIN 27"/>
    <property type="match status" value="1"/>
</dbReference>
<dbReference type="EMBL" id="VIGI01000005">
    <property type="protein sequence ID" value="KAB8300556.1"/>
    <property type="molecule type" value="Genomic_DNA"/>
</dbReference>
<keyword evidence="8 19" id="KW-0812">Transmembrane</keyword>
<dbReference type="GO" id="GO:0030659">
    <property type="term" value="C:cytoplasmic vesicle membrane"/>
    <property type="evidence" value="ECO:0007669"/>
    <property type="project" value="UniProtKB-SubCell"/>
</dbReference>
<evidence type="ECO:0000256" key="2">
    <source>
        <dbReference type="ARBA" id="ARBA00004358"/>
    </source>
</evidence>
<keyword evidence="15 19" id="KW-0472">Membrane</keyword>
<keyword evidence="7" id="KW-0813">Transport</keyword>
<evidence type="ECO:0000256" key="15">
    <source>
        <dbReference type="ARBA" id="ARBA00023136"/>
    </source>
</evidence>
<comment type="caution">
    <text evidence="22">The sequence shown here is derived from an EMBL/GenBank/DDBJ whole genome shotgun (WGS) entry which is preliminary data.</text>
</comment>
<feature type="region of interest" description="Disordered" evidence="18">
    <location>
        <begin position="186"/>
        <end position="215"/>
    </location>
</feature>
<accession>A0A5N6KBH4</accession>
<evidence type="ECO:0000256" key="16">
    <source>
        <dbReference type="ARBA" id="ARBA00023157"/>
    </source>
</evidence>
<comment type="subcellular location">
    <subcellularLocation>
        <location evidence="2">Cytoplasmic vesicle membrane</location>
        <topology evidence="2">Single-pass type I membrane protein</topology>
    </subcellularLocation>
    <subcellularLocation>
        <location evidence="4">Golgi apparatus membrane</location>
        <topology evidence="4">Single-pass type I membrane protein</topology>
    </subcellularLocation>
    <subcellularLocation>
        <location evidence="1">Mitochondrion membrane</location>
        <topology evidence="1">Single-pass membrane protein</topology>
    </subcellularLocation>
    <subcellularLocation>
        <location evidence="3">Preautophagosomal structure membrane</location>
        <topology evidence="3">Single-pass type I membrane protein</topology>
    </subcellularLocation>
</comment>
<dbReference type="OrthoDB" id="29460at2759"/>
<reference evidence="22 23" key="1">
    <citation type="submission" date="2019-06" db="EMBL/GenBank/DDBJ databases">
        <title>Genome Sequence of the Brown Rot Fungal Pathogen Monilinia laxa.</title>
        <authorList>
            <person name="De Miccolis Angelini R.M."/>
            <person name="Landi L."/>
            <person name="Abate D."/>
            <person name="Pollastro S."/>
            <person name="Romanazzi G."/>
            <person name="Faretra F."/>
        </authorList>
    </citation>
    <scope>NUCLEOTIDE SEQUENCE [LARGE SCALE GENOMIC DNA]</scope>
    <source>
        <strain evidence="22 23">Mlax316</strain>
    </source>
</reference>
<comment type="similarity">
    <text evidence="5">Belongs to the ATG27 family.</text>
</comment>
<evidence type="ECO:0000256" key="4">
    <source>
        <dbReference type="ARBA" id="ARBA00004614"/>
    </source>
</evidence>
<evidence type="ECO:0000256" key="7">
    <source>
        <dbReference type="ARBA" id="ARBA00022448"/>
    </source>
</evidence>
<organism evidence="22 23">
    <name type="scientific">Monilinia laxa</name>
    <name type="common">Brown rot fungus</name>
    <name type="synonym">Sclerotinia laxa</name>
    <dbReference type="NCBI Taxonomy" id="61186"/>
    <lineage>
        <taxon>Eukaryota</taxon>
        <taxon>Fungi</taxon>
        <taxon>Dikarya</taxon>
        <taxon>Ascomycota</taxon>
        <taxon>Pezizomycotina</taxon>
        <taxon>Leotiomycetes</taxon>
        <taxon>Helotiales</taxon>
        <taxon>Sclerotiniaceae</taxon>
        <taxon>Monilinia</taxon>
    </lineage>
</organism>
<evidence type="ECO:0000256" key="6">
    <source>
        <dbReference type="ARBA" id="ARBA00013776"/>
    </source>
</evidence>
<dbReference type="PANTHER" id="PTHR15071">
    <property type="entry name" value="MANNOSE-6-PHOSPHATE RECEPTOR FAMILY MEMBER"/>
    <property type="match status" value="1"/>
</dbReference>
<keyword evidence="23" id="KW-1185">Reference proteome</keyword>
<evidence type="ECO:0000256" key="10">
    <source>
        <dbReference type="ARBA" id="ARBA00022927"/>
    </source>
</evidence>
<gene>
    <name evidence="22" type="ORF">EYC80_000715</name>
</gene>
<dbReference type="InterPro" id="IPR018939">
    <property type="entry name" value="Autophagy-rel_prot_27"/>
</dbReference>
<dbReference type="Proteomes" id="UP000326757">
    <property type="component" value="Unassembled WGS sequence"/>
</dbReference>
<keyword evidence="10" id="KW-0653">Protein transport</keyword>
<evidence type="ECO:0000256" key="9">
    <source>
        <dbReference type="ARBA" id="ARBA00022729"/>
    </source>
</evidence>
<dbReference type="GO" id="GO:0031966">
    <property type="term" value="C:mitochondrial membrane"/>
    <property type="evidence" value="ECO:0007669"/>
    <property type="project" value="UniProtKB-SubCell"/>
</dbReference>
<evidence type="ECO:0000256" key="12">
    <source>
        <dbReference type="ARBA" id="ARBA00023006"/>
    </source>
</evidence>
<feature type="transmembrane region" description="Helical" evidence="19">
    <location>
        <begin position="260"/>
        <end position="280"/>
    </location>
</feature>
<evidence type="ECO:0000256" key="19">
    <source>
        <dbReference type="SAM" id="Phobius"/>
    </source>
</evidence>
<keyword evidence="9 20" id="KW-0732">Signal</keyword>
<dbReference type="InterPro" id="IPR044865">
    <property type="entry name" value="MRH_dom"/>
</dbReference>
<keyword evidence="12" id="KW-0072">Autophagy</keyword>
<feature type="chain" id="PRO_5025030239" description="Autophagy-related protein 27" evidence="20">
    <location>
        <begin position="27"/>
        <end position="366"/>
    </location>
</feature>
<evidence type="ECO:0000256" key="14">
    <source>
        <dbReference type="ARBA" id="ARBA00023128"/>
    </source>
</evidence>